<sequence>MKGQQGMPQPWPRQQSGCNDMQLWQQQLMCRQLQELQKQQQLQQLDQEAWQQSSSSQFSFLTRQAALDQLPSVINGMPIRDVPNYTWQNENAGCEPRISSSSQMFVAGNMNWTQHGGTTGAHRLPNGLVVSQDQGQVLRSTGLVPQQLDQSLYGIPVSNNRTSLKQYSQYQGVANYFADTMAKSVGNQVEKLSMQSGAFTPFQGDQCLFQEQINVQDGPAANQRLPGKTLFGQHHAHNANSGIMPENFQQLNPLGRSMQVQEFQGGQERADWSGSSQEKTMPQVGPSQGMVKLDPTEEKLLFSTDDGGPWEASFGSGNIDSGASNRNLLEGNNFFNGFPSVQSGSWSALMQSAVAETSSGDTGLHDEWSGVSFQQKELSNGNRPALFVGSGKQQTTWVENLQNASSLTSRPFPLFDDMDVSSNDRTAAVFRQSSFKPSYDHGDEVRAEVSHQPLQQSSKEANGQLDKSQLHNQFLEGSTQTQMHFGITSRDAWAAQFYEQPVSSVPAEAELNQQNVQGSWAHQQNMTSYNVGTRTHGKMNGWSINDAGRDATLKVRDHESTVQQIQVNCPEGIMHVQRDQEGNMWKVDEHQRPVSFPHSTGGFCSVKSGIGSPQVQTVDLHSGSFVGINSNNSRSNQEENQQSLTRHSSDYGKHVSVDSSLKGNEDMGKYRHEVNNGPQAWESSVKTSGKASDEAYERKTENSIQKEVLDEGYISTNRLGLQPIDSQCVGRGKDSSFTGNESRPSASGNQRMSGHTGRKNSGPRKFQFHPMGNLGVNVEAETPADNLYSQMVPRGLKSHESGYIGQSQLAGKAASNSIGDIEKRQLFDSQRIVKGTEEIHPRGTMFSHDSNIPASFDESAAFFVQNRGGQTSQNMLELLHKVDQSRESSSVSSFGFSNHNMISERPDISASDMPSNLQQSSVLQGIGLHLALPSQHQPALTHALSSKTILDHNARHFDTEVEGEKNQTRPTTASSWPPRMHEISGQTSKETSQSNIQTNSKARTASGLPCTRPDFQQQISGTSGRLATDQSVSMPFGNQLDLDTHIKDLSHIRESSDQRSGDMHGEAVADQSGQPLLPGVAGRVAPFSLASSDTHLPVVSHPYSSDMGQPLVVNNPTPHLLSTSQLPGPGARSASQSSVTPCMSQQGAVSAMLHNVWTNISAQQRLPGNLSTRLTPNISPSVSSSALDTSTCVSQRTVDQGNKTGQGTFNSQQFSCGEGQTGKDNSVRQFPPEKVDVAPHMSSALQLPESMSKHAAAGISSAVISSLVRLHQQDVGKSKHEQGLSLDKRAGHASLLNVASSTRDIGSSGYSLKSFDVQQPNYSLLQQVQAMKAIETDQSKRLGKRLKGADPGVGAQQITGKMPQAFIYGYNTVIAAPSDKELSITGNQSSFPSDTKMLCFSSEANVEQNVVKAPQLVGKEVHSQVLAGARHNDAQNHPHSRNISTMSSSIGGHPSSRIDPQMAPSWFGQYENFKSEQSLAMYNGFGGPQKIAKASAQHFPFSKASESTDVPSPAEQRNDSVLVESVWQSSSTTGVAHEHSSLHYAPADAVDHNLIPKPKKRKTATSELLPWHKIITQGSERLQSISKAELNWVHAANRLVEKVADETAMSEGGLSLSRARRRLTLTTQLMQQLLPAVPRKFLSVDVFSQFDCVTYLVAKMALGDACSGVSSSSDSLVPSESRNLVSEKVKTYEMVGDEFFSKVVEGFIGKASKLETDLSRLEKMASISDVKVECQDLERFSIMNRFAKFHGRSQSDGVENSPTSESTPRKLLPQRYVTALSMPGNHPEGAFYLSL</sequence>
<feature type="region of interest" description="Disordered" evidence="1">
    <location>
        <begin position="269"/>
        <end position="290"/>
    </location>
</feature>
<dbReference type="PANTHER" id="PTHR31267:SF2">
    <property type="entry name" value="EXPRESSED PROTEIN"/>
    <property type="match status" value="1"/>
</dbReference>
<feature type="region of interest" description="Disordered" evidence="1">
    <location>
        <begin position="958"/>
        <end position="1012"/>
    </location>
</feature>
<feature type="region of interest" description="Disordered" evidence="1">
    <location>
        <begin position="624"/>
        <end position="703"/>
    </location>
</feature>
<feature type="compositionally biased region" description="Polar residues" evidence="1">
    <location>
        <begin position="735"/>
        <end position="753"/>
    </location>
</feature>
<feature type="region of interest" description="Disordered" evidence="1">
    <location>
        <begin position="1114"/>
        <end position="1142"/>
    </location>
</feature>
<feature type="compositionally biased region" description="Basic and acidic residues" evidence="1">
    <location>
        <begin position="647"/>
        <end position="656"/>
    </location>
</feature>
<feature type="region of interest" description="Disordered" evidence="1">
    <location>
        <begin position="434"/>
        <end position="464"/>
    </location>
</feature>
<name>A0A1D1YB14_9ARAE</name>
<feature type="region of interest" description="Disordered" evidence="1">
    <location>
        <begin position="724"/>
        <end position="769"/>
    </location>
</feature>
<dbReference type="PANTHER" id="PTHR31267">
    <property type="entry name" value="DENTIN SIALOPHOSPHOPROTEIN-LIKE PROTEIN"/>
    <property type="match status" value="1"/>
</dbReference>
<protein>
    <submittedName>
        <fullName evidence="3">Putative FAD-linked oxidoreductase ygaK</fullName>
    </submittedName>
</protein>
<gene>
    <name evidence="3" type="primary">ygaK_1</name>
    <name evidence="2" type="synonym">ygaK_2</name>
    <name evidence="2" type="ORF">g.79715</name>
    <name evidence="3" type="ORF">g.79718</name>
</gene>
<feature type="compositionally biased region" description="Polar residues" evidence="1">
    <location>
        <begin position="1133"/>
        <end position="1142"/>
    </location>
</feature>
<evidence type="ECO:0000313" key="2">
    <source>
        <dbReference type="EMBL" id="JAT43670.1"/>
    </source>
</evidence>
<feature type="compositionally biased region" description="Polar residues" evidence="1">
    <location>
        <begin position="452"/>
        <end position="464"/>
    </location>
</feature>
<feature type="compositionally biased region" description="Polar residues" evidence="1">
    <location>
        <begin position="1114"/>
        <end position="1126"/>
    </location>
</feature>
<feature type="compositionally biased region" description="Basic and acidic residues" evidence="1">
    <location>
        <begin position="958"/>
        <end position="967"/>
    </location>
</feature>
<feature type="compositionally biased region" description="Polar residues" evidence="1">
    <location>
        <begin position="1198"/>
        <end position="1215"/>
    </location>
</feature>
<dbReference type="EMBL" id="GDJX01016107">
    <property type="protein sequence ID" value="JAT51829.1"/>
    <property type="molecule type" value="Transcribed_RNA"/>
</dbReference>
<accession>A0A1D1YB14</accession>
<proteinExistence type="predicted"/>
<dbReference type="EMBL" id="GDJX01024266">
    <property type="protein sequence ID" value="JAT43670.1"/>
    <property type="molecule type" value="Transcribed_RNA"/>
</dbReference>
<feature type="compositionally biased region" description="Basic and acidic residues" evidence="1">
    <location>
        <begin position="438"/>
        <end position="449"/>
    </location>
</feature>
<feature type="compositionally biased region" description="Basic and acidic residues" evidence="1">
    <location>
        <begin position="1053"/>
        <end position="1067"/>
    </location>
</feature>
<evidence type="ECO:0000256" key="1">
    <source>
        <dbReference type="SAM" id="MobiDB-lite"/>
    </source>
</evidence>
<feature type="compositionally biased region" description="Basic and acidic residues" evidence="1">
    <location>
        <begin position="663"/>
        <end position="674"/>
    </location>
</feature>
<feature type="compositionally biased region" description="Polar residues" evidence="1">
    <location>
        <begin position="676"/>
        <end position="690"/>
    </location>
</feature>
<feature type="compositionally biased region" description="Low complexity" evidence="1">
    <location>
        <begin position="629"/>
        <end position="643"/>
    </location>
</feature>
<organism evidence="3">
    <name type="scientific">Anthurium amnicola</name>
    <dbReference type="NCBI Taxonomy" id="1678845"/>
    <lineage>
        <taxon>Eukaryota</taxon>
        <taxon>Viridiplantae</taxon>
        <taxon>Streptophyta</taxon>
        <taxon>Embryophyta</taxon>
        <taxon>Tracheophyta</taxon>
        <taxon>Spermatophyta</taxon>
        <taxon>Magnoliopsida</taxon>
        <taxon>Liliopsida</taxon>
        <taxon>Araceae</taxon>
        <taxon>Pothoideae</taxon>
        <taxon>Potheae</taxon>
        <taxon>Anthurium</taxon>
    </lineage>
</organism>
<feature type="region of interest" description="Disordered" evidence="1">
    <location>
        <begin position="1198"/>
        <end position="1229"/>
    </location>
</feature>
<feature type="compositionally biased region" description="Polar residues" evidence="1">
    <location>
        <begin position="984"/>
        <end position="1003"/>
    </location>
</feature>
<reference evidence="3" key="1">
    <citation type="submission" date="2015-07" db="EMBL/GenBank/DDBJ databases">
        <title>Transcriptome Assembly of Anthurium amnicola.</title>
        <authorList>
            <person name="Suzuki J."/>
        </authorList>
    </citation>
    <scope>NUCLEOTIDE SEQUENCE</scope>
</reference>
<evidence type="ECO:0000313" key="3">
    <source>
        <dbReference type="EMBL" id="JAT51829.1"/>
    </source>
</evidence>
<feature type="region of interest" description="Disordered" evidence="1">
    <location>
        <begin position="1053"/>
        <end position="1079"/>
    </location>
</feature>
<feature type="compositionally biased region" description="Basic and acidic residues" evidence="1">
    <location>
        <begin position="691"/>
        <end position="701"/>
    </location>
</feature>